<dbReference type="EMBL" id="QRMS01000003">
    <property type="protein sequence ID" value="RHJ87168.1"/>
    <property type="molecule type" value="Genomic_DNA"/>
</dbReference>
<accession>A0A415E0P4</accession>
<gene>
    <name evidence="12" type="primary">recF</name>
    <name evidence="15" type="ORF">DW099_10715</name>
</gene>
<keyword evidence="5 12" id="KW-0235">DNA replication</keyword>
<comment type="similarity">
    <text evidence="2 12 13">Belongs to the RecF family.</text>
</comment>
<dbReference type="GO" id="GO:0000731">
    <property type="term" value="P:DNA synthesis involved in DNA repair"/>
    <property type="evidence" value="ECO:0007669"/>
    <property type="project" value="TreeGrafter"/>
</dbReference>
<keyword evidence="9 12" id="KW-0238">DNA-binding</keyword>
<dbReference type="InterPro" id="IPR042174">
    <property type="entry name" value="RecF_2"/>
</dbReference>
<dbReference type="PANTHER" id="PTHR32182">
    <property type="entry name" value="DNA REPLICATION AND REPAIR PROTEIN RECF"/>
    <property type="match status" value="1"/>
</dbReference>
<keyword evidence="16" id="KW-1185">Reference proteome</keyword>
<dbReference type="SUPFAM" id="SSF52540">
    <property type="entry name" value="P-loop containing nucleoside triphosphate hydrolases"/>
    <property type="match status" value="1"/>
</dbReference>
<dbReference type="HAMAP" id="MF_00365">
    <property type="entry name" value="RecF"/>
    <property type="match status" value="1"/>
</dbReference>
<evidence type="ECO:0000313" key="15">
    <source>
        <dbReference type="EMBL" id="RHJ87168.1"/>
    </source>
</evidence>
<evidence type="ECO:0000256" key="5">
    <source>
        <dbReference type="ARBA" id="ARBA00022705"/>
    </source>
</evidence>
<dbReference type="GO" id="GO:0005524">
    <property type="term" value="F:ATP binding"/>
    <property type="evidence" value="ECO:0007669"/>
    <property type="project" value="UniProtKB-UniRule"/>
</dbReference>
<evidence type="ECO:0000256" key="6">
    <source>
        <dbReference type="ARBA" id="ARBA00022741"/>
    </source>
</evidence>
<evidence type="ECO:0000256" key="10">
    <source>
        <dbReference type="ARBA" id="ARBA00023204"/>
    </source>
</evidence>
<comment type="function">
    <text evidence="12 13">The RecF protein is involved in DNA metabolism; it is required for DNA replication and normal SOS inducibility. RecF binds preferentially to single-stranded, linear DNA. It also seems to bind ATP.</text>
</comment>
<dbReference type="PROSITE" id="PS00617">
    <property type="entry name" value="RECF_1"/>
    <property type="match status" value="1"/>
</dbReference>
<dbReference type="InterPro" id="IPR018078">
    <property type="entry name" value="DNA-binding_RecF_CS"/>
</dbReference>
<dbReference type="GO" id="GO:0009432">
    <property type="term" value="P:SOS response"/>
    <property type="evidence" value="ECO:0007669"/>
    <property type="project" value="UniProtKB-UniRule"/>
</dbReference>
<evidence type="ECO:0000256" key="11">
    <source>
        <dbReference type="ARBA" id="ARBA00023236"/>
    </source>
</evidence>
<reference evidence="15 16" key="1">
    <citation type="submission" date="2018-08" db="EMBL/GenBank/DDBJ databases">
        <title>A genome reference for cultivated species of the human gut microbiota.</title>
        <authorList>
            <person name="Zou Y."/>
            <person name="Xue W."/>
            <person name="Luo G."/>
        </authorList>
    </citation>
    <scope>NUCLEOTIDE SEQUENCE [LARGE SCALE GENOMIC DNA]</scope>
    <source>
        <strain evidence="15 16">AM07-24</strain>
    </source>
</reference>
<dbReference type="GO" id="GO:0005737">
    <property type="term" value="C:cytoplasm"/>
    <property type="evidence" value="ECO:0007669"/>
    <property type="project" value="UniProtKB-SubCell"/>
</dbReference>
<dbReference type="InterPro" id="IPR001238">
    <property type="entry name" value="DNA-binding_RecF"/>
</dbReference>
<dbReference type="STRING" id="1776384.GCA_900086585_00621"/>
<name>A0A415E0P4_9FIRM</name>
<comment type="caution">
    <text evidence="15">The sequence shown here is derived from an EMBL/GenBank/DDBJ whole genome shotgun (WGS) entry which is preliminary data.</text>
</comment>
<organism evidence="15 16">
    <name type="scientific">Emergencia timonensis</name>
    <dbReference type="NCBI Taxonomy" id="1776384"/>
    <lineage>
        <taxon>Bacteria</taxon>
        <taxon>Bacillati</taxon>
        <taxon>Bacillota</taxon>
        <taxon>Clostridia</taxon>
        <taxon>Peptostreptococcales</taxon>
        <taxon>Anaerovoracaceae</taxon>
        <taxon>Emergencia</taxon>
    </lineage>
</organism>
<evidence type="ECO:0000256" key="12">
    <source>
        <dbReference type="HAMAP-Rule" id="MF_00365"/>
    </source>
</evidence>
<evidence type="ECO:0000256" key="3">
    <source>
        <dbReference type="ARBA" id="ARBA00020170"/>
    </source>
</evidence>
<evidence type="ECO:0000256" key="9">
    <source>
        <dbReference type="ARBA" id="ARBA00023125"/>
    </source>
</evidence>
<sequence length="365" mass="42445">MFIKDIELTNFRNYDILKTDFNQNVNLILGNNAQGKTNLLEGIYLTSIGRSFRTNKDSDLVNFQKEMARIKVNAEKAYFDTSVEITIKKDSKKSIKKDGTTIKKTSELLENILIVIFSPEDLKIVKDEPEKRRKFIDRELCQIQPLYYDSLSNYKKTLAQRNTYLKEEAIDNSILDLWDVQLAQYGARIITIRDQFVRKISGYSGKIHSSITNEKESLFLEYNPNIDLKDDIEEQEGYFYDEIKKSFKNDLRQRTTTKGPHKDDISFYVNGINMRSFGSQGQQRTCALALKLAELNLIKEETEEDAILLLDDVMSELDIERQKYLIKTLKENQLFITTTDIDKNLMTSFPDAKLIYIHNGKITEN</sequence>
<evidence type="ECO:0000259" key="14">
    <source>
        <dbReference type="Pfam" id="PF02463"/>
    </source>
</evidence>
<dbReference type="GeneID" id="83003028"/>
<evidence type="ECO:0000256" key="7">
    <source>
        <dbReference type="ARBA" id="ARBA00022763"/>
    </source>
</evidence>
<dbReference type="Proteomes" id="UP000284841">
    <property type="component" value="Unassembled WGS sequence"/>
</dbReference>
<evidence type="ECO:0000256" key="1">
    <source>
        <dbReference type="ARBA" id="ARBA00004496"/>
    </source>
</evidence>
<feature type="domain" description="RecF/RecN/SMC N-terminal" evidence="14">
    <location>
        <begin position="2"/>
        <end position="339"/>
    </location>
</feature>
<evidence type="ECO:0000256" key="4">
    <source>
        <dbReference type="ARBA" id="ARBA00022490"/>
    </source>
</evidence>
<dbReference type="NCBIfam" id="TIGR00611">
    <property type="entry name" value="recf"/>
    <property type="match status" value="1"/>
</dbReference>
<evidence type="ECO:0000256" key="13">
    <source>
        <dbReference type="RuleBase" id="RU000578"/>
    </source>
</evidence>
<dbReference type="CDD" id="cd03242">
    <property type="entry name" value="ABC_RecF"/>
    <property type="match status" value="1"/>
</dbReference>
<keyword evidence="10 12" id="KW-0234">DNA repair</keyword>
<dbReference type="PANTHER" id="PTHR32182:SF0">
    <property type="entry name" value="DNA REPLICATION AND REPAIR PROTEIN RECF"/>
    <property type="match status" value="1"/>
</dbReference>
<evidence type="ECO:0000313" key="16">
    <source>
        <dbReference type="Proteomes" id="UP000284841"/>
    </source>
</evidence>
<dbReference type="AlphaFoldDB" id="A0A415E0P4"/>
<protein>
    <recommendedName>
        <fullName evidence="3 12">DNA replication and repair protein RecF</fullName>
    </recommendedName>
</protein>
<dbReference type="Gene3D" id="1.20.1050.90">
    <property type="entry name" value="RecF/RecN/SMC, N-terminal domain"/>
    <property type="match status" value="1"/>
</dbReference>
<evidence type="ECO:0000256" key="2">
    <source>
        <dbReference type="ARBA" id="ARBA00008016"/>
    </source>
</evidence>
<dbReference type="InterPro" id="IPR003395">
    <property type="entry name" value="RecF/RecN/SMC_N"/>
</dbReference>
<feature type="binding site" evidence="12">
    <location>
        <begin position="30"/>
        <end position="37"/>
    </location>
    <ligand>
        <name>ATP</name>
        <dbReference type="ChEBI" id="CHEBI:30616"/>
    </ligand>
</feature>
<dbReference type="Pfam" id="PF02463">
    <property type="entry name" value="SMC_N"/>
    <property type="match status" value="1"/>
</dbReference>
<proteinExistence type="inferred from homology"/>
<comment type="subcellular location">
    <subcellularLocation>
        <location evidence="1 12 13">Cytoplasm</location>
    </subcellularLocation>
</comment>
<keyword evidence="7 12" id="KW-0227">DNA damage</keyword>
<keyword evidence="11 12" id="KW-0742">SOS response</keyword>
<evidence type="ECO:0000256" key="8">
    <source>
        <dbReference type="ARBA" id="ARBA00022840"/>
    </source>
</evidence>
<dbReference type="InterPro" id="IPR027417">
    <property type="entry name" value="P-loop_NTPase"/>
</dbReference>
<dbReference type="GO" id="GO:0006260">
    <property type="term" value="P:DNA replication"/>
    <property type="evidence" value="ECO:0007669"/>
    <property type="project" value="UniProtKB-UniRule"/>
</dbReference>
<dbReference type="RefSeq" id="WP_067533752.1">
    <property type="nucleotide sequence ID" value="NZ_AP025567.1"/>
</dbReference>
<dbReference type="GO" id="GO:0006302">
    <property type="term" value="P:double-strand break repair"/>
    <property type="evidence" value="ECO:0007669"/>
    <property type="project" value="TreeGrafter"/>
</dbReference>
<keyword evidence="4 12" id="KW-0963">Cytoplasm</keyword>
<dbReference type="Gene3D" id="3.40.50.300">
    <property type="entry name" value="P-loop containing nucleotide triphosphate hydrolases"/>
    <property type="match status" value="1"/>
</dbReference>
<keyword evidence="6 12" id="KW-0547">Nucleotide-binding</keyword>
<dbReference type="PROSITE" id="PS00618">
    <property type="entry name" value="RECF_2"/>
    <property type="match status" value="1"/>
</dbReference>
<keyword evidence="8 12" id="KW-0067">ATP-binding</keyword>
<dbReference type="GO" id="GO:0003697">
    <property type="term" value="F:single-stranded DNA binding"/>
    <property type="evidence" value="ECO:0007669"/>
    <property type="project" value="UniProtKB-UniRule"/>
</dbReference>
<dbReference type="OrthoDB" id="9803889at2"/>